<evidence type="ECO:0000313" key="2">
    <source>
        <dbReference type="Proteomes" id="UP001172386"/>
    </source>
</evidence>
<dbReference type="Proteomes" id="UP001172386">
    <property type="component" value="Unassembled WGS sequence"/>
</dbReference>
<name>A0ACC3ACN5_9EURO</name>
<keyword evidence="2" id="KW-1185">Reference proteome</keyword>
<accession>A0ACC3ACN5</accession>
<gene>
    <name evidence="1" type="ORF">H2198_003144</name>
</gene>
<protein>
    <submittedName>
        <fullName evidence="1">Uncharacterized protein</fullName>
    </submittedName>
</protein>
<reference evidence="1" key="1">
    <citation type="submission" date="2022-10" db="EMBL/GenBank/DDBJ databases">
        <title>Culturing micro-colonial fungi from biological soil crusts in the Mojave desert and describing Neophaeococcomyces mojavensis, and introducing the new genera and species Taxawa tesnikishii.</title>
        <authorList>
            <person name="Kurbessoian T."/>
            <person name="Stajich J.E."/>
        </authorList>
    </citation>
    <scope>NUCLEOTIDE SEQUENCE</scope>
    <source>
        <strain evidence="1">JES_112</strain>
    </source>
</reference>
<dbReference type="EMBL" id="JAPDRQ010000040">
    <property type="protein sequence ID" value="KAJ9659415.1"/>
    <property type="molecule type" value="Genomic_DNA"/>
</dbReference>
<proteinExistence type="predicted"/>
<comment type="caution">
    <text evidence="1">The sequence shown here is derived from an EMBL/GenBank/DDBJ whole genome shotgun (WGS) entry which is preliminary data.</text>
</comment>
<evidence type="ECO:0000313" key="1">
    <source>
        <dbReference type="EMBL" id="KAJ9659415.1"/>
    </source>
</evidence>
<sequence length="344" mass="39527">MSDEMQRYTAFWPRLILGTILSAAILSPNFLQRSLSATYGFLYQSSFYRFSGFETFETVLCYIILETLYIDKLKKNPDLRIDKRGSALRESESSKPKLPRMRRPSKRMTEMFIYVAPLLAMDFVMIKKFAGVPVADIRESGGYPPINTDQTDFIKPTFLLPTIHNFRLDSPLQLQRALPPDPPTSRRLALELLAAFFIYDTLFFLIHVAFHRIKPLARLHEPHHAHAEIHPQITNRLSITERLSLVLLANFSLNIIGSHVLTRTLFIPLFVYLLIEIHSGLDLQWGYDKIMPFGMGAGSKVHAVHHRTGEGAFAPFFCWWDMGYEWLMSRQASAQSRMLADVST</sequence>
<organism evidence="1 2">
    <name type="scientific">Neophaeococcomyces mojaviensis</name>
    <dbReference type="NCBI Taxonomy" id="3383035"/>
    <lineage>
        <taxon>Eukaryota</taxon>
        <taxon>Fungi</taxon>
        <taxon>Dikarya</taxon>
        <taxon>Ascomycota</taxon>
        <taxon>Pezizomycotina</taxon>
        <taxon>Eurotiomycetes</taxon>
        <taxon>Chaetothyriomycetidae</taxon>
        <taxon>Chaetothyriales</taxon>
        <taxon>Chaetothyriales incertae sedis</taxon>
        <taxon>Neophaeococcomyces</taxon>
    </lineage>
</organism>